<keyword evidence="6" id="KW-0966">Cell projection</keyword>
<dbReference type="OrthoDB" id="300500at2759"/>
<protein>
    <recommendedName>
        <fullName evidence="2">MORN repeat-containing protein 5</fullName>
    </recommendedName>
</protein>
<name>A0A9P0GAI3_9CUCU</name>
<dbReference type="PANTHER" id="PTHR46437">
    <property type="entry name" value="MORN REPEAT-CONTAINING PROTEIN 5"/>
    <property type="match status" value="1"/>
</dbReference>
<dbReference type="InterPro" id="IPR042814">
    <property type="entry name" value="Morn5"/>
</dbReference>
<keyword evidence="3" id="KW-0677">Repeat</keyword>
<sequence length="427" mass="48155">MESFLVNTQAVSRISTKEDIPIEVLHKKITAGLNNYCRFLTKTPKFSTKTTNHWNYDGPQIFSANSASIEKLPNYYSPMFNGPRITIDIVKQSQTIPSKVSLSNVSNYMGYESNKKNVKCFFDGTCYAGEWNALGFAGKGIYKYPHGVIYDGQFNQNGQFHGHGTLIYPNGHRIEGTWDKGKLSEDVVYSNKPDTHTEEHRLPDRRYPLEVDTHLGAPGAEHVTSEYPAKPLADGCFDVGDGVYIKSKSCTMHHQSLGKKVTIKTPVCASDEEAYSPLYDAVVDDESLRLLDSLKCKPEHCFFLNECIDMATLAAGEADIKDIPDSKKEEWIKKYCRSGADNAIGFAPELYEVFTTGAKEELEEIQNRRIRNTYYVEDLLEKSDEYIANTPMMFAVQYPEKPKLGRRKTVSEDNKLAKKLSVKPKKG</sequence>
<proteinExistence type="predicted"/>
<dbReference type="InterPro" id="IPR003409">
    <property type="entry name" value="MORN"/>
</dbReference>
<feature type="region of interest" description="Disordered" evidence="7">
    <location>
        <begin position="405"/>
        <end position="427"/>
    </location>
</feature>
<accession>A0A9P0GAI3</accession>
<evidence type="ECO:0000256" key="7">
    <source>
        <dbReference type="SAM" id="MobiDB-lite"/>
    </source>
</evidence>
<keyword evidence="4" id="KW-0282">Flagellum</keyword>
<keyword evidence="5" id="KW-0969">Cilium</keyword>
<evidence type="ECO:0000256" key="6">
    <source>
        <dbReference type="ARBA" id="ARBA00023273"/>
    </source>
</evidence>
<dbReference type="Proteomes" id="UP001153636">
    <property type="component" value="Chromosome 2"/>
</dbReference>
<evidence type="ECO:0000256" key="3">
    <source>
        <dbReference type="ARBA" id="ARBA00022737"/>
    </source>
</evidence>
<evidence type="ECO:0000256" key="2">
    <source>
        <dbReference type="ARBA" id="ARBA00016322"/>
    </source>
</evidence>
<dbReference type="SUPFAM" id="SSF82185">
    <property type="entry name" value="Histone H3 K4-specific methyltransferase SET7/9 N-terminal domain"/>
    <property type="match status" value="1"/>
</dbReference>
<organism evidence="8 9">
    <name type="scientific">Psylliodes chrysocephalus</name>
    <dbReference type="NCBI Taxonomy" id="3402493"/>
    <lineage>
        <taxon>Eukaryota</taxon>
        <taxon>Metazoa</taxon>
        <taxon>Ecdysozoa</taxon>
        <taxon>Arthropoda</taxon>
        <taxon>Hexapoda</taxon>
        <taxon>Insecta</taxon>
        <taxon>Pterygota</taxon>
        <taxon>Neoptera</taxon>
        <taxon>Endopterygota</taxon>
        <taxon>Coleoptera</taxon>
        <taxon>Polyphaga</taxon>
        <taxon>Cucujiformia</taxon>
        <taxon>Chrysomeloidea</taxon>
        <taxon>Chrysomelidae</taxon>
        <taxon>Galerucinae</taxon>
        <taxon>Alticini</taxon>
        <taxon>Psylliodes</taxon>
    </lineage>
</organism>
<keyword evidence="9" id="KW-1185">Reference proteome</keyword>
<gene>
    <name evidence="8" type="ORF">PSYICH_LOCUS7283</name>
</gene>
<dbReference type="Gene3D" id="2.20.110.10">
    <property type="entry name" value="Histone H3 K4-specific methyltransferase SET7/9 N-terminal domain"/>
    <property type="match status" value="1"/>
</dbReference>
<reference evidence="8" key="1">
    <citation type="submission" date="2022-01" db="EMBL/GenBank/DDBJ databases">
        <authorList>
            <person name="King R."/>
        </authorList>
    </citation>
    <scope>NUCLEOTIDE SEQUENCE</scope>
</reference>
<dbReference type="PANTHER" id="PTHR46437:SF1">
    <property type="entry name" value="MORN REPEAT-CONTAINING PROTEIN 5"/>
    <property type="match status" value="1"/>
</dbReference>
<evidence type="ECO:0000256" key="4">
    <source>
        <dbReference type="ARBA" id="ARBA00022846"/>
    </source>
</evidence>
<dbReference type="Pfam" id="PF02493">
    <property type="entry name" value="MORN"/>
    <property type="match status" value="1"/>
</dbReference>
<evidence type="ECO:0000256" key="1">
    <source>
        <dbReference type="ARBA" id="ARBA00004230"/>
    </source>
</evidence>
<dbReference type="AlphaFoldDB" id="A0A9P0GAI3"/>
<feature type="compositionally biased region" description="Basic residues" evidence="7">
    <location>
        <begin position="417"/>
        <end position="427"/>
    </location>
</feature>
<dbReference type="EMBL" id="OV651814">
    <property type="protein sequence ID" value="CAH1106053.1"/>
    <property type="molecule type" value="Genomic_DNA"/>
</dbReference>
<evidence type="ECO:0000313" key="9">
    <source>
        <dbReference type="Proteomes" id="UP001153636"/>
    </source>
</evidence>
<dbReference type="GO" id="GO:0031514">
    <property type="term" value="C:motile cilium"/>
    <property type="evidence" value="ECO:0007669"/>
    <property type="project" value="UniProtKB-SubCell"/>
</dbReference>
<evidence type="ECO:0000256" key="5">
    <source>
        <dbReference type="ARBA" id="ARBA00023069"/>
    </source>
</evidence>
<evidence type="ECO:0000313" key="8">
    <source>
        <dbReference type="EMBL" id="CAH1106053.1"/>
    </source>
</evidence>
<dbReference type="SMART" id="SM00698">
    <property type="entry name" value="MORN"/>
    <property type="match status" value="2"/>
</dbReference>
<comment type="subcellular location">
    <subcellularLocation>
        <location evidence="1">Cell projection</location>
        <location evidence="1">Cilium</location>
        <location evidence="1">Flagellum</location>
    </subcellularLocation>
</comment>